<feature type="signal peptide" evidence="2">
    <location>
        <begin position="1"/>
        <end position="21"/>
    </location>
</feature>
<keyword evidence="1 2" id="KW-0732">Signal</keyword>
<reference evidence="3 4" key="1">
    <citation type="journal article" date="2016" name="Proc. Natl. Acad. Sci. U.S.A.">
        <title>Lipid metabolic changes in an early divergent fungus govern the establishment of a mutualistic symbiosis with endobacteria.</title>
        <authorList>
            <person name="Lastovetsky O.A."/>
            <person name="Gaspar M.L."/>
            <person name="Mondo S.J."/>
            <person name="LaButti K.M."/>
            <person name="Sandor L."/>
            <person name="Grigoriev I.V."/>
            <person name="Henry S.A."/>
            <person name="Pawlowska T.E."/>
        </authorList>
    </citation>
    <scope>NUCLEOTIDE SEQUENCE [LARGE SCALE GENOMIC DNA]</scope>
    <source>
        <strain evidence="3 4">ATCC 11559</strain>
    </source>
</reference>
<dbReference type="CDD" id="cd22191">
    <property type="entry name" value="DPBB_RlpA_EXP_N-like"/>
    <property type="match status" value="1"/>
</dbReference>
<dbReference type="Gene3D" id="2.40.40.10">
    <property type="entry name" value="RlpA-like domain"/>
    <property type="match status" value="1"/>
</dbReference>
<dbReference type="Proteomes" id="UP000242381">
    <property type="component" value="Unassembled WGS sequence"/>
</dbReference>
<evidence type="ECO:0000313" key="3">
    <source>
        <dbReference type="EMBL" id="ORE21119.1"/>
    </source>
</evidence>
<dbReference type="AlphaFoldDB" id="A0A0A1P019"/>
<evidence type="ECO:0000313" key="4">
    <source>
        <dbReference type="Proteomes" id="UP000242381"/>
    </source>
</evidence>
<name>A0A0A1P019_RHIZD</name>
<dbReference type="SUPFAM" id="SSF50685">
    <property type="entry name" value="Barwin-like endoglucanases"/>
    <property type="match status" value="1"/>
</dbReference>
<evidence type="ECO:0008006" key="5">
    <source>
        <dbReference type="Google" id="ProtNLM"/>
    </source>
</evidence>
<accession>A0A0A1P019</accession>
<evidence type="ECO:0000256" key="1">
    <source>
        <dbReference type="ARBA" id="ARBA00022729"/>
    </source>
</evidence>
<feature type="chain" id="PRO_5015032521" description="RlpA-like protein double-psi beta-barrel domain-containing protein" evidence="2">
    <location>
        <begin position="22"/>
        <end position="140"/>
    </location>
</feature>
<dbReference type="InterPro" id="IPR036908">
    <property type="entry name" value="RlpA-like_sf"/>
</dbReference>
<dbReference type="PANTHER" id="PTHR31836">
    <property type="match status" value="1"/>
</dbReference>
<sequence>MRSLSIVILIATLCSLSSVSAAPSHNSIGNGRQSSRRIKRFWGLGTYYEVGSGSCGEYDNDSELVVALNRDQMANGPNPNTNPHCNHMVFISGDNGSTTARIVDTCPSCPSGTLDMSPSVFERVCGSLANGVCTIHWNFI</sequence>
<proteinExistence type="predicted"/>
<gene>
    <name evidence="3" type="ORF">BCV71DRAFT_211188</name>
</gene>
<organism evidence="3 4">
    <name type="scientific">Rhizopus microsporus</name>
    <dbReference type="NCBI Taxonomy" id="58291"/>
    <lineage>
        <taxon>Eukaryota</taxon>
        <taxon>Fungi</taxon>
        <taxon>Fungi incertae sedis</taxon>
        <taxon>Mucoromycota</taxon>
        <taxon>Mucoromycotina</taxon>
        <taxon>Mucoromycetes</taxon>
        <taxon>Mucorales</taxon>
        <taxon>Mucorineae</taxon>
        <taxon>Rhizopodaceae</taxon>
        <taxon>Rhizopus</taxon>
    </lineage>
</organism>
<evidence type="ECO:0000256" key="2">
    <source>
        <dbReference type="SAM" id="SignalP"/>
    </source>
</evidence>
<dbReference type="OMA" id="MANGPNP"/>
<dbReference type="InterPro" id="IPR051477">
    <property type="entry name" value="Expansin_CellWall"/>
</dbReference>
<dbReference type="VEuPathDB" id="FungiDB:BCV72DRAFT_329422"/>
<dbReference type="EMBL" id="KV921283">
    <property type="protein sequence ID" value="ORE21119.1"/>
    <property type="molecule type" value="Genomic_DNA"/>
</dbReference>
<dbReference type="PANTHER" id="PTHR31836:SF21">
    <property type="entry name" value="EXPANSIN-LIKE PROTEIN 7"/>
    <property type="match status" value="1"/>
</dbReference>
<protein>
    <recommendedName>
        <fullName evidence="5">RlpA-like protein double-psi beta-barrel domain-containing protein</fullName>
    </recommendedName>
</protein>